<proteinExistence type="predicted"/>
<evidence type="ECO:0008006" key="2">
    <source>
        <dbReference type="Google" id="ProtNLM"/>
    </source>
</evidence>
<protein>
    <recommendedName>
        <fullName evidence="2">DUF4139 domain-containing protein</fullName>
    </recommendedName>
</protein>
<evidence type="ECO:0000313" key="1">
    <source>
        <dbReference type="EMBL" id="KKN92726.1"/>
    </source>
</evidence>
<dbReference type="EMBL" id="LAZR01000092">
    <property type="protein sequence ID" value="KKN92726.1"/>
    <property type="molecule type" value="Genomic_DNA"/>
</dbReference>
<organism evidence="1">
    <name type="scientific">marine sediment metagenome</name>
    <dbReference type="NCBI Taxonomy" id="412755"/>
    <lineage>
        <taxon>unclassified sequences</taxon>
        <taxon>metagenomes</taxon>
        <taxon>ecological metagenomes</taxon>
    </lineage>
</organism>
<dbReference type="AlphaFoldDB" id="A0A0F9X1P0"/>
<name>A0A0F9X1P0_9ZZZZ</name>
<comment type="caution">
    <text evidence="1">The sequence shown here is derived from an EMBL/GenBank/DDBJ whole genome shotgun (WGS) entry which is preliminary data.</text>
</comment>
<gene>
    <name evidence="1" type="ORF">LCGC14_0204690</name>
</gene>
<accession>A0A0F9X1P0</accession>
<reference evidence="1" key="1">
    <citation type="journal article" date="2015" name="Nature">
        <title>Complex archaea that bridge the gap between prokaryotes and eukaryotes.</title>
        <authorList>
            <person name="Spang A."/>
            <person name="Saw J.H."/>
            <person name="Jorgensen S.L."/>
            <person name="Zaremba-Niedzwiedzka K."/>
            <person name="Martijn J."/>
            <person name="Lind A.E."/>
            <person name="van Eijk R."/>
            <person name="Schleper C."/>
            <person name="Guy L."/>
            <person name="Ettema T.J."/>
        </authorList>
    </citation>
    <scope>NUCLEOTIDE SEQUENCE</scope>
</reference>
<sequence length="579" mass="63520">MRTHHVITFGLCLLLPAALASAESIDDHAIGRMPVKEVTVFKDGHAFVLHEGPMPTDDAGNVVLDYLPVPVIGTFWAYADDKAAKLAGVVAARRVVSVKRTALTVAEMIEGNVGAAVRITEKDGQPYAATIAAVPTRSTEEIETTSPPGAPPALPVKAKVVLLTVEGGTKAVPLARIQEVTFADDFKPGIASAEFRNVMTLKLDWKRKPAKTANVGMTYVQRGVRWIPNYRVDIDGKGNATLSLQATLVNELTDLDNVTAHLVIGVPTFAFKDTPDPISMQETVARLSSVMQPSNQTAYAFSNAMMTQTAIYQPRRRGAAQPSGATIDLGSDVAAGDKQEDLYVFTINNITLKKGERMTVPISKVTLPYKDVFVLDLPFAPPPEAQANANNQQQAEIARLFHAPKAMHVLRLANTAEAPLTTAPAMIVRDRRVMAQGMIQYTPAGASCDLTMTTAVDVGVKASDTETGRDANAHKWHGRSYDRINLAGTIHLTNHRDKTISVEVRRSVLGFVDSASGDGEIKQLGRHGSGWARPFWWRWYSWPSWWRHVNSTGQVSWEFDLKGDESIDLGYEWHYFWRW</sequence>